<name>A0A7S3FGV6_9EUKA</name>
<organism evidence="1">
    <name type="scientific">Haptolina ericina</name>
    <dbReference type="NCBI Taxonomy" id="156174"/>
    <lineage>
        <taxon>Eukaryota</taxon>
        <taxon>Haptista</taxon>
        <taxon>Haptophyta</taxon>
        <taxon>Prymnesiophyceae</taxon>
        <taxon>Prymnesiales</taxon>
        <taxon>Prymnesiaceae</taxon>
        <taxon>Haptolina</taxon>
    </lineage>
</organism>
<dbReference type="AlphaFoldDB" id="A0A7S3FGV6"/>
<sequence>MVSLSLGRRRLRSLTSMPGPEWRSLLVILTSQVGGEMFITRRASRSITMGYVVNEPIWPAVQRFQAAGLGDPVQWAHWGKVDQPGSGCYVYMDSQLTLGVTVEILANEADCDDLPAPPHSKG</sequence>
<protein>
    <submittedName>
        <fullName evidence="1">Uncharacterized protein</fullName>
    </submittedName>
</protein>
<proteinExistence type="predicted"/>
<evidence type="ECO:0000313" key="1">
    <source>
        <dbReference type="EMBL" id="CAE0147165.1"/>
    </source>
</evidence>
<gene>
    <name evidence="1" type="ORF">HERI1096_LOCUS36722</name>
</gene>
<accession>A0A7S3FGV6</accession>
<dbReference type="EMBL" id="HBHX01066350">
    <property type="protein sequence ID" value="CAE0147165.1"/>
    <property type="molecule type" value="Transcribed_RNA"/>
</dbReference>
<reference evidence="1" key="1">
    <citation type="submission" date="2021-01" db="EMBL/GenBank/DDBJ databases">
        <authorList>
            <person name="Corre E."/>
            <person name="Pelletier E."/>
            <person name="Niang G."/>
            <person name="Scheremetjew M."/>
            <person name="Finn R."/>
            <person name="Kale V."/>
            <person name="Holt S."/>
            <person name="Cochrane G."/>
            <person name="Meng A."/>
            <person name="Brown T."/>
            <person name="Cohen L."/>
        </authorList>
    </citation>
    <scope>NUCLEOTIDE SEQUENCE</scope>
    <source>
        <strain evidence="1">CCMP281</strain>
    </source>
</reference>